<proteinExistence type="predicted"/>
<reference evidence="7 8" key="1">
    <citation type="journal article" date="2018" name="BMC Genomics">
        <title>Genomic evidence for intraspecific hybridization in a clonal and extremely halotolerant yeast.</title>
        <authorList>
            <person name="Gostincar C."/>
            <person name="Stajich J.E."/>
            <person name="Zupancic J."/>
            <person name="Zalar P."/>
            <person name="Gunde-Cimerman N."/>
        </authorList>
    </citation>
    <scope>NUCLEOTIDE SEQUENCE [LARGE SCALE GENOMIC DNA]</scope>
    <source>
        <strain evidence="7 8">EXF-171</strain>
    </source>
</reference>
<dbReference type="InterPro" id="IPR004895">
    <property type="entry name" value="Prenylated_rab_accept_PRA1"/>
</dbReference>
<dbReference type="VEuPathDB" id="FungiDB:BTJ68_04985"/>
<feature type="compositionally biased region" description="Gly residues" evidence="5">
    <location>
        <begin position="847"/>
        <end position="868"/>
    </location>
</feature>
<evidence type="ECO:0000256" key="3">
    <source>
        <dbReference type="ARBA" id="ARBA00022989"/>
    </source>
</evidence>
<evidence type="ECO:0008006" key="9">
    <source>
        <dbReference type="Google" id="ProtNLM"/>
    </source>
</evidence>
<dbReference type="AlphaFoldDB" id="A0A3M7GA16"/>
<evidence type="ECO:0000256" key="5">
    <source>
        <dbReference type="SAM" id="MobiDB-lite"/>
    </source>
</evidence>
<evidence type="ECO:0000256" key="2">
    <source>
        <dbReference type="ARBA" id="ARBA00022692"/>
    </source>
</evidence>
<dbReference type="Proteomes" id="UP000281468">
    <property type="component" value="Unassembled WGS sequence"/>
</dbReference>
<dbReference type="GO" id="GO:0005794">
    <property type="term" value="C:Golgi apparatus"/>
    <property type="evidence" value="ECO:0007669"/>
    <property type="project" value="TreeGrafter"/>
</dbReference>
<evidence type="ECO:0000256" key="4">
    <source>
        <dbReference type="ARBA" id="ARBA00023136"/>
    </source>
</evidence>
<feature type="compositionally biased region" description="Basic residues" evidence="5">
    <location>
        <begin position="885"/>
        <end position="894"/>
    </location>
</feature>
<evidence type="ECO:0000313" key="7">
    <source>
        <dbReference type="EMBL" id="RMY98019.1"/>
    </source>
</evidence>
<keyword evidence="2 6" id="KW-0812">Transmembrane</keyword>
<evidence type="ECO:0000313" key="8">
    <source>
        <dbReference type="Proteomes" id="UP000281468"/>
    </source>
</evidence>
<name>A0A3M7GA16_HORWE</name>
<feature type="compositionally biased region" description="Basic residues" evidence="5">
    <location>
        <begin position="753"/>
        <end position="765"/>
    </location>
</feature>
<keyword evidence="3 6" id="KW-1133">Transmembrane helix</keyword>
<organism evidence="7 8">
    <name type="scientific">Hortaea werneckii</name>
    <name type="common">Black yeast</name>
    <name type="synonym">Cladosporium werneckii</name>
    <dbReference type="NCBI Taxonomy" id="91943"/>
    <lineage>
        <taxon>Eukaryota</taxon>
        <taxon>Fungi</taxon>
        <taxon>Dikarya</taxon>
        <taxon>Ascomycota</taxon>
        <taxon>Pezizomycotina</taxon>
        <taxon>Dothideomycetes</taxon>
        <taxon>Dothideomycetidae</taxon>
        <taxon>Mycosphaerellales</taxon>
        <taxon>Teratosphaeriaceae</taxon>
        <taxon>Hortaea</taxon>
    </lineage>
</organism>
<accession>A0A3M7GA16</accession>
<feature type="region of interest" description="Disordered" evidence="5">
    <location>
        <begin position="498"/>
        <end position="894"/>
    </location>
</feature>
<feature type="region of interest" description="Disordered" evidence="5">
    <location>
        <begin position="118"/>
        <end position="163"/>
    </location>
</feature>
<dbReference type="EMBL" id="QWIQ01000249">
    <property type="protein sequence ID" value="RMY98019.1"/>
    <property type="molecule type" value="Genomic_DNA"/>
</dbReference>
<evidence type="ECO:0000256" key="1">
    <source>
        <dbReference type="ARBA" id="ARBA00004141"/>
    </source>
</evidence>
<feature type="transmembrane region" description="Helical" evidence="6">
    <location>
        <begin position="299"/>
        <end position="324"/>
    </location>
</feature>
<gene>
    <name evidence="7" type="ORF">D0862_07771</name>
</gene>
<evidence type="ECO:0000256" key="6">
    <source>
        <dbReference type="SAM" id="Phobius"/>
    </source>
</evidence>
<feature type="compositionally biased region" description="Low complexity" evidence="5">
    <location>
        <begin position="565"/>
        <end position="582"/>
    </location>
</feature>
<keyword evidence="4 6" id="KW-0472">Membrane</keyword>
<sequence>MDESSATIGDRKWGSIFTCSARERPLEPHSGPRTAVTVPSIRHRTAPVRRRGFRSIPHWQCTFRYYWLWRREHCVSSQLRFSSSPAAAPDFLSLTVIPFDSLAPPLPHSSSACIHPTAPHLPDASNPTHSHPCALRNSAPSTPFLSRPLTPPQTQRDPTRYHHTPRTTPRFASAIMAPLNIPLDALTSRLALNERFQSVRSQSLSNRFANLKPVGEFFDLKRLSKPRDMGDMQTRVNYNLSYFSSNYAVVFVMLSIYSLLTNLLLLFVIILVVGGMFGISKLQGADLDVGFARATSSQLYTGLLVVSVPLGIWASPITTVLWLVGASARFRDRSAALASPMGRPPGALRRDYDDLGRGHYYEDWELRDYDAAVGRRQASAGSGRLEELMDSEDEGVMLDAQGYYAWRDGRSARGPDELYYTGYDLGQDRPRRRMTYDYQQTHNGFDPSVDEAYGRRGSGQRISSREHALADGALERIAKARQKGKTNINLSVEEMEALERRRGVSQLPEPPPPVPASMPHPTPPTTPGKTPKASSSSKSGSRSNSGTNLASQKLKSKKTSLFGGSSSNQASSPSPAKSNSKAKVNRKPSTSDHYAGPPPSFPGGGNAGPPGIMVPGPDGKPMFAPLVNYPSLPNAGPEYSRGGGSRSSSKHSRRESTPPERLGGGAAGAAGYYYTGGRPESSGSNRSFSDMGPGAAAAAAGDFGWYPSPSRQRSGSAAARHQYPYASPRPSTASAQGYDDEYTGPQAMPAAHHSPHHHHPQRRHAPPPSSTGYNVQYSPLLRRVPPLAAAGGPGAPSVGTGRRSMGTPGISGLNYELERTSSGPSSDEDDQQGVQVNIASEGSPATGAGGFAGYHRGGGNGRNAGGSGPAATAAPQVPSSGGNQGRKRNKGGRR</sequence>
<dbReference type="PANTHER" id="PTHR19317:SF0">
    <property type="entry name" value="PRENYLATED RAB ACCEPTOR PROTEIN 1"/>
    <property type="match status" value="1"/>
</dbReference>
<dbReference type="PANTHER" id="PTHR19317">
    <property type="entry name" value="PRENYLATED RAB ACCEPTOR 1-RELATED"/>
    <property type="match status" value="1"/>
</dbReference>
<feature type="compositionally biased region" description="Pro residues" evidence="5">
    <location>
        <begin position="508"/>
        <end position="526"/>
    </location>
</feature>
<comment type="caution">
    <text evidence="7">The sequence shown here is derived from an EMBL/GenBank/DDBJ whole genome shotgun (WGS) entry which is preliminary data.</text>
</comment>
<dbReference type="GO" id="GO:0016020">
    <property type="term" value="C:membrane"/>
    <property type="evidence" value="ECO:0007669"/>
    <property type="project" value="UniProtKB-SubCell"/>
</dbReference>
<feature type="transmembrane region" description="Helical" evidence="6">
    <location>
        <begin position="247"/>
        <end position="279"/>
    </location>
</feature>
<dbReference type="Pfam" id="PF03208">
    <property type="entry name" value="PRA1"/>
    <property type="match status" value="1"/>
</dbReference>
<comment type="subcellular location">
    <subcellularLocation>
        <location evidence="1">Membrane</location>
        <topology evidence="1">Multi-pass membrane protein</topology>
    </subcellularLocation>
</comment>
<feature type="region of interest" description="Disordered" evidence="5">
    <location>
        <begin position="441"/>
        <end position="465"/>
    </location>
</feature>
<feature type="compositionally biased region" description="Low complexity" evidence="5">
    <location>
        <begin position="527"/>
        <end position="547"/>
    </location>
</feature>
<dbReference type="VEuPathDB" id="FungiDB:BTJ68_04984"/>
<protein>
    <recommendedName>
        <fullName evidence="9">PRA1 family protein</fullName>
    </recommendedName>
</protein>